<comment type="caution">
    <text evidence="2">The sequence shown here is derived from an EMBL/GenBank/DDBJ whole genome shotgun (WGS) entry which is preliminary data.</text>
</comment>
<keyword evidence="3" id="KW-1185">Reference proteome</keyword>
<name>A0A5D6WLK2_9FIRM</name>
<evidence type="ECO:0000259" key="1">
    <source>
        <dbReference type="Pfam" id="PF15919"/>
    </source>
</evidence>
<evidence type="ECO:0000313" key="2">
    <source>
        <dbReference type="EMBL" id="TYZ29451.1"/>
    </source>
</evidence>
<evidence type="ECO:0000313" key="3">
    <source>
        <dbReference type="Proteomes" id="UP000322783"/>
    </source>
</evidence>
<dbReference type="InterPro" id="IPR031807">
    <property type="entry name" value="HicB-like"/>
</dbReference>
<protein>
    <recommendedName>
        <fullName evidence="1">HicB-like antitoxin of toxin-antitoxin system domain-containing protein</fullName>
    </recommendedName>
</protein>
<dbReference type="RefSeq" id="WP_149188827.1">
    <property type="nucleotide sequence ID" value="NZ_VTOZ01000008.1"/>
</dbReference>
<reference evidence="2 3" key="1">
    <citation type="submission" date="2019-08" db="EMBL/GenBank/DDBJ databases">
        <title>Selenomonas sp. mPRGC5 and Selenomonas sp. mPRGC8 isolated from ruminal fluid of dairy goat (Capra hircus).</title>
        <authorList>
            <person name="Poothong S."/>
            <person name="Nuengjamnong C."/>
            <person name="Tanasupawat S."/>
        </authorList>
    </citation>
    <scope>NUCLEOTIDE SEQUENCE [LARGE SCALE GENOMIC DNA]</scope>
    <source>
        <strain evidence="3">mPRGC8</strain>
    </source>
</reference>
<dbReference type="EMBL" id="VTOZ01000008">
    <property type="protein sequence ID" value="TYZ29451.1"/>
    <property type="molecule type" value="Genomic_DNA"/>
</dbReference>
<dbReference type="Pfam" id="PF15919">
    <property type="entry name" value="HicB_lk_antitox"/>
    <property type="match status" value="1"/>
</dbReference>
<gene>
    <name evidence="2" type="ORF">FZ041_05435</name>
</gene>
<sequence>MLSTYPAVFFKKKSGAYSVEFPDLNYISIDGKDLKEVSEKAVDCLARHLYMLKMSGENIPYPTTVDRIESENKYRDEYDFVNIQYVSVDVEAYAEANFNKKVRKSVSIPAWVDEEAKDLGINFSEVLDLALKSVIKGVAQSKDNSLCNDEKKIAASTIAEGVANVAGAAVAAAVASKIPILGAVACVLPSMIIKNSKK</sequence>
<feature type="domain" description="HicB-like antitoxin of toxin-antitoxin system" evidence="1">
    <location>
        <begin position="5"/>
        <end position="114"/>
    </location>
</feature>
<dbReference type="InterPro" id="IPR035069">
    <property type="entry name" value="TTHA1013/TTHA0281-like"/>
</dbReference>
<dbReference type="Gene3D" id="3.30.160.250">
    <property type="match status" value="1"/>
</dbReference>
<dbReference type="Proteomes" id="UP000322783">
    <property type="component" value="Unassembled WGS sequence"/>
</dbReference>
<dbReference type="AlphaFoldDB" id="A0A5D6WLK2"/>
<organism evidence="2 3">
    <name type="scientific">Selenomonas caprae</name>
    <dbReference type="NCBI Taxonomy" id="2606905"/>
    <lineage>
        <taxon>Bacteria</taxon>
        <taxon>Bacillati</taxon>
        <taxon>Bacillota</taxon>
        <taxon>Negativicutes</taxon>
        <taxon>Selenomonadales</taxon>
        <taxon>Selenomonadaceae</taxon>
        <taxon>Selenomonas</taxon>
    </lineage>
</organism>
<dbReference type="SUPFAM" id="SSF143100">
    <property type="entry name" value="TTHA1013/TTHA0281-like"/>
    <property type="match status" value="1"/>
</dbReference>
<proteinExistence type="predicted"/>
<accession>A0A5D6WLK2</accession>